<proteinExistence type="predicted"/>
<dbReference type="Gene3D" id="2.60.120.560">
    <property type="entry name" value="Exo-inulinase, domain 1"/>
    <property type="match status" value="1"/>
</dbReference>
<dbReference type="Proteomes" id="UP000276899">
    <property type="component" value="Chromosome"/>
</dbReference>
<sequence length="236" mass="25821">MTTELPGYPKPRGRPRPRRMRRIVTVLGALALVLGLTGLCQAGGWMSRADCGQWDVVFDGYGQATCADGLLRLSPRAATVADRTHAGLATSTSARIEQNTTQTISTTMTTVEQLRENDKPNTWEVAWLLWSYTDNNHFYALVLKPNGWEVSKQDTDYPGYQRFLASGDTPSFPTGTSYEASVRVETTGSRAVFTITVDGQELATVTDTDSPYMSGAAAAYCEDAVVTFTPITRTEE</sequence>
<evidence type="ECO:0000313" key="1">
    <source>
        <dbReference type="EMBL" id="VEG75512.1"/>
    </source>
</evidence>
<dbReference type="AlphaFoldDB" id="A0A448KF30"/>
<organism evidence="1 2">
    <name type="scientific">Actinomyces slackii</name>
    <dbReference type="NCBI Taxonomy" id="52774"/>
    <lineage>
        <taxon>Bacteria</taxon>
        <taxon>Bacillati</taxon>
        <taxon>Actinomycetota</taxon>
        <taxon>Actinomycetes</taxon>
        <taxon>Actinomycetales</taxon>
        <taxon>Actinomycetaceae</taxon>
        <taxon>Actinomyces</taxon>
    </lineage>
</organism>
<gene>
    <name evidence="1" type="ORF">NCTC11923_02183</name>
</gene>
<dbReference type="EMBL" id="LR134363">
    <property type="protein sequence ID" value="VEG75512.1"/>
    <property type="molecule type" value="Genomic_DNA"/>
</dbReference>
<dbReference type="RefSeq" id="WP_026426663.1">
    <property type="nucleotide sequence ID" value="NZ_CBCRWE010000033.1"/>
</dbReference>
<keyword evidence="2" id="KW-1185">Reference proteome</keyword>
<dbReference type="STRING" id="1278298.GCA_000428685_01279"/>
<dbReference type="KEGG" id="asla:NCTC11923_02183"/>
<accession>A0A448KF30</accession>
<evidence type="ECO:0008006" key="3">
    <source>
        <dbReference type="Google" id="ProtNLM"/>
    </source>
</evidence>
<reference evidence="1 2" key="1">
    <citation type="submission" date="2018-12" db="EMBL/GenBank/DDBJ databases">
        <authorList>
            <consortium name="Pathogen Informatics"/>
        </authorList>
    </citation>
    <scope>NUCLEOTIDE SEQUENCE [LARGE SCALE GENOMIC DNA]</scope>
    <source>
        <strain evidence="1 2">NCTC11923</strain>
    </source>
</reference>
<evidence type="ECO:0000313" key="2">
    <source>
        <dbReference type="Proteomes" id="UP000276899"/>
    </source>
</evidence>
<name>A0A448KF30_9ACTO</name>
<protein>
    <recommendedName>
        <fullName evidence="3">Calcium-binding protein</fullName>
    </recommendedName>
</protein>